<dbReference type="InterPro" id="IPR017853">
    <property type="entry name" value="GH"/>
</dbReference>
<protein>
    <submittedName>
        <fullName evidence="10">Glycoside hydrolase family 2 TIM barrel-domain containing protein</fullName>
    </submittedName>
</protein>
<dbReference type="InterPro" id="IPR006103">
    <property type="entry name" value="Glyco_hydro_2_cat"/>
</dbReference>
<dbReference type="InterPro" id="IPR006101">
    <property type="entry name" value="Glyco_hydro_2"/>
</dbReference>
<dbReference type="Proteomes" id="UP001218579">
    <property type="component" value="Unassembled WGS sequence"/>
</dbReference>
<keyword evidence="4" id="KW-0732">Signal</keyword>
<keyword evidence="3" id="KW-0326">Glycosidase</keyword>
<dbReference type="Pfam" id="PF02837">
    <property type="entry name" value="Glyco_hydro_2_N"/>
    <property type="match status" value="1"/>
</dbReference>
<proteinExistence type="inferred from homology"/>
<accession>A0ABT5HH75</accession>
<keyword evidence="11" id="KW-1185">Reference proteome</keyword>
<dbReference type="InterPro" id="IPR013783">
    <property type="entry name" value="Ig-like_fold"/>
</dbReference>
<dbReference type="InterPro" id="IPR040605">
    <property type="entry name" value="Glyco_hydro2_dom5"/>
</dbReference>
<dbReference type="SUPFAM" id="SSF51445">
    <property type="entry name" value="(Trans)glycosidases"/>
    <property type="match status" value="1"/>
</dbReference>
<evidence type="ECO:0000256" key="3">
    <source>
        <dbReference type="ARBA" id="ARBA00023295"/>
    </source>
</evidence>
<dbReference type="Gene3D" id="3.20.20.80">
    <property type="entry name" value="Glycosidases"/>
    <property type="match status" value="1"/>
</dbReference>
<organism evidence="10 11">
    <name type="scientific">Asticcacaulis machinosus</name>
    <dbReference type="NCBI Taxonomy" id="2984211"/>
    <lineage>
        <taxon>Bacteria</taxon>
        <taxon>Pseudomonadati</taxon>
        <taxon>Pseudomonadota</taxon>
        <taxon>Alphaproteobacteria</taxon>
        <taxon>Caulobacterales</taxon>
        <taxon>Caulobacteraceae</taxon>
        <taxon>Asticcacaulis</taxon>
    </lineage>
</organism>
<evidence type="ECO:0000256" key="2">
    <source>
        <dbReference type="ARBA" id="ARBA00022801"/>
    </source>
</evidence>
<dbReference type="Gene3D" id="2.60.120.260">
    <property type="entry name" value="Galactose-binding domain-like"/>
    <property type="match status" value="1"/>
</dbReference>
<keyword evidence="2 10" id="KW-0378">Hydrolase</keyword>
<dbReference type="SUPFAM" id="SSF49785">
    <property type="entry name" value="Galactose-binding domain-like"/>
    <property type="match status" value="1"/>
</dbReference>
<dbReference type="EMBL" id="JAQQKV010000001">
    <property type="protein sequence ID" value="MDC7675598.1"/>
    <property type="molecule type" value="Genomic_DNA"/>
</dbReference>
<evidence type="ECO:0000256" key="4">
    <source>
        <dbReference type="SAM" id="SignalP"/>
    </source>
</evidence>
<evidence type="ECO:0000259" key="8">
    <source>
        <dbReference type="Pfam" id="PF16355"/>
    </source>
</evidence>
<evidence type="ECO:0000313" key="11">
    <source>
        <dbReference type="Proteomes" id="UP001218579"/>
    </source>
</evidence>
<dbReference type="Pfam" id="PF18565">
    <property type="entry name" value="Glyco_hydro2_C5"/>
    <property type="match status" value="1"/>
</dbReference>
<feature type="domain" description="Glycosyl hydrolases family 2 sugar binding" evidence="7">
    <location>
        <begin position="90"/>
        <end position="166"/>
    </location>
</feature>
<evidence type="ECO:0000259" key="5">
    <source>
        <dbReference type="Pfam" id="PF00703"/>
    </source>
</evidence>
<dbReference type="InterPro" id="IPR006102">
    <property type="entry name" value="Ig-like_GH2"/>
</dbReference>
<dbReference type="InterPro" id="IPR006104">
    <property type="entry name" value="Glyco_hydro_2_N"/>
</dbReference>
<evidence type="ECO:0000313" key="10">
    <source>
        <dbReference type="EMBL" id="MDC7675598.1"/>
    </source>
</evidence>
<feature type="domain" description="Glycoside hydrolase family 2 immunoglobulin-like beta-sandwich" evidence="5">
    <location>
        <begin position="192"/>
        <end position="297"/>
    </location>
</feature>
<name>A0ABT5HH75_9CAUL</name>
<dbReference type="Pfam" id="PF02836">
    <property type="entry name" value="Glyco_hydro_2_C"/>
    <property type="match status" value="1"/>
</dbReference>
<dbReference type="InterPro" id="IPR032311">
    <property type="entry name" value="DUF4982"/>
</dbReference>
<evidence type="ECO:0000256" key="1">
    <source>
        <dbReference type="ARBA" id="ARBA00007401"/>
    </source>
</evidence>
<dbReference type="Gene3D" id="2.60.40.10">
    <property type="entry name" value="Immunoglobulins"/>
    <property type="match status" value="3"/>
</dbReference>
<dbReference type="PANTHER" id="PTHR42732:SF1">
    <property type="entry name" value="BETA-MANNOSIDASE"/>
    <property type="match status" value="1"/>
</dbReference>
<feature type="domain" description="Glycoside hydrolase family 2 catalytic" evidence="6">
    <location>
        <begin position="307"/>
        <end position="466"/>
    </location>
</feature>
<dbReference type="InterPro" id="IPR008979">
    <property type="entry name" value="Galactose-bd-like_sf"/>
</dbReference>
<reference evidence="10 11" key="1">
    <citation type="submission" date="2023-01" db="EMBL/GenBank/DDBJ databases">
        <title>Novel species of the genus Asticcacaulis isolated from rivers.</title>
        <authorList>
            <person name="Lu H."/>
        </authorList>
    </citation>
    <scope>NUCLEOTIDE SEQUENCE [LARGE SCALE GENOMIC DNA]</scope>
    <source>
        <strain evidence="10 11">LKC15W</strain>
    </source>
</reference>
<comment type="similarity">
    <text evidence="1">Belongs to the glycosyl hydrolase 2 family.</text>
</comment>
<gene>
    <name evidence="10" type="ORF">PQU98_05630</name>
</gene>
<feature type="signal peptide" evidence="4">
    <location>
        <begin position="1"/>
        <end position="25"/>
    </location>
</feature>
<dbReference type="Pfam" id="PF00703">
    <property type="entry name" value="Glyco_hydro_2"/>
    <property type="match status" value="1"/>
</dbReference>
<dbReference type="SUPFAM" id="SSF49303">
    <property type="entry name" value="beta-Galactosidase/glucuronidase domain"/>
    <property type="match status" value="1"/>
</dbReference>
<dbReference type="PRINTS" id="PR00132">
    <property type="entry name" value="GLHYDRLASE2"/>
</dbReference>
<dbReference type="RefSeq" id="WP_272743921.1">
    <property type="nucleotide sequence ID" value="NZ_JAQQKV010000001.1"/>
</dbReference>
<evidence type="ECO:0000259" key="7">
    <source>
        <dbReference type="Pfam" id="PF02837"/>
    </source>
</evidence>
<feature type="domain" description="DUF4982" evidence="8">
    <location>
        <begin position="628"/>
        <end position="685"/>
    </location>
</feature>
<comment type="caution">
    <text evidence="10">The sequence shown here is derived from an EMBL/GenBank/DDBJ whole genome shotgun (WGS) entry which is preliminary data.</text>
</comment>
<evidence type="ECO:0000259" key="6">
    <source>
        <dbReference type="Pfam" id="PF02836"/>
    </source>
</evidence>
<dbReference type="InterPro" id="IPR036156">
    <property type="entry name" value="Beta-gal/glucu_dom_sf"/>
</dbReference>
<dbReference type="GO" id="GO:0016787">
    <property type="term" value="F:hydrolase activity"/>
    <property type="evidence" value="ECO:0007669"/>
    <property type="project" value="UniProtKB-KW"/>
</dbReference>
<feature type="chain" id="PRO_5046626179" evidence="4">
    <location>
        <begin position="26"/>
        <end position="811"/>
    </location>
</feature>
<feature type="domain" description="Glycoside hydrolase family 2" evidence="9">
    <location>
        <begin position="701"/>
        <end position="801"/>
    </location>
</feature>
<dbReference type="PANTHER" id="PTHR42732">
    <property type="entry name" value="BETA-GALACTOSIDASE"/>
    <property type="match status" value="1"/>
</dbReference>
<dbReference type="InterPro" id="IPR051913">
    <property type="entry name" value="GH2_Domain-Containing"/>
</dbReference>
<dbReference type="Pfam" id="PF16355">
    <property type="entry name" value="DUF4982"/>
    <property type="match status" value="1"/>
</dbReference>
<evidence type="ECO:0000259" key="9">
    <source>
        <dbReference type="Pfam" id="PF18565"/>
    </source>
</evidence>
<sequence length="811" mass="88936">MRYFNVLFPSSMALLLALSAPHALAERINLSQDWRFTAVESLGSEPPAYSEATWKKVSVPHDFSVMDKPDGSPPFDKTAISGQDSGYLPGGIGWYRRDLTLSAKDSEGVVLLHFEAIYMDADIWVNGQHVSKHHYGYTAFTLDLTGKVKTGNNTVVVRVNHTDPSSRWYAGSGIIRPVHLETLHRIHIDSDGPAITTPIATETRGEVVIKTPVINRSENAASLTLESQIVDVSGRIVSQTERSVTTKAASSISLDQTLSVENPALWSTDAPNLYYLKQTIRLGDRVLDERKTRFGIRTITVDAQNGLRLNGKSIELRGGNIHHDNYMLGAAGLPDADARKVWLMKSAGYNAIRSAHNPASQATLDAADELGLLVIDEAFDMWNKSKKPMDYSRFFKTDWKADVTSMVVSGRNHPSVVFWSIGNEIPEQTSPEGIQTARMLAETVRKLDPSRPVTQGVNVDSPHNAALLAELDVAGLNYRANQFAQDHIDHPERVMYTSESTPKDAFRYWRVAETMPSVIGDFVWTAVDYLGETGIGWMGYSQDWQKLGPYPWHLAYCGEIDATGRKRPAAFYRQVLWKTGIDPVSIFVAQPKGTADLPDRDYFPITGEHLDWSLDDVHPSWTWRGQEGKPLDVVVYSEFPEVELFLNGKSLGKKAVGVDSEYKANFAVPYKAGTLKAIGYLDGKPAGQWELKTAGDPASVRVTVDKQELSADGQSLAYVTAELLDGNGVPIYARDSDLKLSFKVSGAGQLAGAGSGNPMEAQSLQSGHVKTFHGRAVGVVKSHVTAGAIQIEASAEGLPSQILHLNTVSTQ</sequence>